<evidence type="ECO:0000256" key="1">
    <source>
        <dbReference type="SAM" id="MobiDB-lite"/>
    </source>
</evidence>
<sequence length="226" mass="24364">MTSTSIPLFRDTITINGNRTLGPLKMPYRARCLEADGSNPCQCQWFTSPPSLAASKFTCTGCGHGIHSHADYVSKMVHFCSPTHCAAYVQETPRTQACTCTAMLVSHRPMQNPYRIPEAQALMEQLSDQEVAMRNAQLRKSQLPSGDVAKPLPSTSAAPATVATATDQPDATQVKADVELEKDATFIQSQMNDSGSVNGRSGQYSLVGTSGQHEESDVGCVRLLGR</sequence>
<feature type="compositionally biased region" description="Low complexity" evidence="1">
    <location>
        <begin position="154"/>
        <end position="170"/>
    </location>
</feature>
<dbReference type="EMBL" id="JAUEPS010000017">
    <property type="protein sequence ID" value="KAK0458404.1"/>
    <property type="molecule type" value="Genomic_DNA"/>
</dbReference>
<gene>
    <name evidence="2" type="ORF">EV420DRAFT_1542077</name>
</gene>
<feature type="region of interest" description="Disordered" evidence="1">
    <location>
        <begin position="136"/>
        <end position="170"/>
    </location>
</feature>
<reference evidence="2" key="1">
    <citation type="submission" date="2023-06" db="EMBL/GenBank/DDBJ databases">
        <authorList>
            <consortium name="Lawrence Berkeley National Laboratory"/>
            <person name="Ahrendt S."/>
            <person name="Sahu N."/>
            <person name="Indic B."/>
            <person name="Wong-Bajracharya J."/>
            <person name="Merenyi Z."/>
            <person name="Ke H.-M."/>
            <person name="Monk M."/>
            <person name="Kocsube S."/>
            <person name="Drula E."/>
            <person name="Lipzen A."/>
            <person name="Balint B."/>
            <person name="Henrissat B."/>
            <person name="Andreopoulos B."/>
            <person name="Martin F.M."/>
            <person name="Harder C.B."/>
            <person name="Rigling D."/>
            <person name="Ford K.L."/>
            <person name="Foster G.D."/>
            <person name="Pangilinan J."/>
            <person name="Papanicolaou A."/>
            <person name="Barry K."/>
            <person name="LaButti K."/>
            <person name="Viragh M."/>
            <person name="Koriabine M."/>
            <person name="Yan M."/>
            <person name="Riley R."/>
            <person name="Champramary S."/>
            <person name="Plett K.L."/>
            <person name="Tsai I.J."/>
            <person name="Slot J."/>
            <person name="Sipos G."/>
            <person name="Plett J."/>
            <person name="Nagy L.G."/>
            <person name="Grigoriev I.V."/>
        </authorList>
    </citation>
    <scope>NUCLEOTIDE SEQUENCE</scope>
    <source>
        <strain evidence="2">CCBAS 213</strain>
    </source>
</reference>
<dbReference type="AlphaFoldDB" id="A0AA39N5Q6"/>
<keyword evidence="3" id="KW-1185">Reference proteome</keyword>
<protein>
    <submittedName>
        <fullName evidence="2">Uncharacterized protein</fullName>
    </submittedName>
</protein>
<evidence type="ECO:0000313" key="2">
    <source>
        <dbReference type="EMBL" id="KAK0458404.1"/>
    </source>
</evidence>
<feature type="non-terminal residue" evidence="2">
    <location>
        <position position="226"/>
    </location>
</feature>
<dbReference type="RefSeq" id="XP_060330674.1">
    <property type="nucleotide sequence ID" value="XM_060473142.1"/>
</dbReference>
<dbReference type="GeneID" id="85356690"/>
<dbReference type="Proteomes" id="UP001175211">
    <property type="component" value="Unassembled WGS sequence"/>
</dbReference>
<accession>A0AA39N5Q6</accession>
<comment type="caution">
    <text evidence="2">The sequence shown here is derived from an EMBL/GenBank/DDBJ whole genome shotgun (WGS) entry which is preliminary data.</text>
</comment>
<organism evidence="2 3">
    <name type="scientific">Armillaria tabescens</name>
    <name type="common">Ringless honey mushroom</name>
    <name type="synonym">Agaricus tabescens</name>
    <dbReference type="NCBI Taxonomy" id="1929756"/>
    <lineage>
        <taxon>Eukaryota</taxon>
        <taxon>Fungi</taxon>
        <taxon>Dikarya</taxon>
        <taxon>Basidiomycota</taxon>
        <taxon>Agaricomycotina</taxon>
        <taxon>Agaricomycetes</taxon>
        <taxon>Agaricomycetidae</taxon>
        <taxon>Agaricales</taxon>
        <taxon>Marasmiineae</taxon>
        <taxon>Physalacriaceae</taxon>
        <taxon>Desarmillaria</taxon>
    </lineage>
</organism>
<proteinExistence type="predicted"/>
<name>A0AA39N5Q6_ARMTA</name>
<evidence type="ECO:0000313" key="3">
    <source>
        <dbReference type="Proteomes" id="UP001175211"/>
    </source>
</evidence>